<dbReference type="InterPro" id="IPR018997">
    <property type="entry name" value="PUB_domain"/>
</dbReference>
<feature type="non-terminal residue" evidence="3">
    <location>
        <position position="1"/>
    </location>
</feature>
<feature type="compositionally biased region" description="Basic and acidic residues" evidence="1">
    <location>
        <begin position="21"/>
        <end position="31"/>
    </location>
</feature>
<dbReference type="GO" id="GO:0005737">
    <property type="term" value="C:cytoplasm"/>
    <property type="evidence" value="ECO:0007669"/>
    <property type="project" value="TreeGrafter"/>
</dbReference>
<name>A0A1B6ES93_9HEMI</name>
<dbReference type="Pfam" id="PF09409">
    <property type="entry name" value="PUB"/>
    <property type="match status" value="1"/>
</dbReference>
<sequence length="279" mass="31727">TTSVSAPSNNDRGQSHLPQQKKSEISESAKRAAEAAIARNLNTKDKFGPAFDKSLMDIKLRTKQEAEKYNIVKDFNNKLQFAEAKSGDNVDTDNLAVKDVYFQCPMVSNEILTKSEWKVKIQEYLYEQLSACELLSCVIIQSCNGSNKSKINDCVDILKRYLDNILQHPDEDKYCKIKLSNRIFQEKVLPIRGALEFLSSCGFTKVRENDEDFLLFDRSNLDAEKLRTMIDGLETAEPISIELDRNMQVLLPSQAVSRINLPSSFFNITPEELEKEQKA</sequence>
<accession>A0A1B6ES93</accession>
<dbReference type="Gene3D" id="1.20.58.2190">
    <property type="match status" value="1"/>
</dbReference>
<feature type="compositionally biased region" description="Polar residues" evidence="1">
    <location>
        <begin position="1"/>
        <end position="20"/>
    </location>
</feature>
<organism evidence="3">
    <name type="scientific">Cuerna arida</name>
    <dbReference type="NCBI Taxonomy" id="1464854"/>
    <lineage>
        <taxon>Eukaryota</taxon>
        <taxon>Metazoa</taxon>
        <taxon>Ecdysozoa</taxon>
        <taxon>Arthropoda</taxon>
        <taxon>Hexapoda</taxon>
        <taxon>Insecta</taxon>
        <taxon>Pterygota</taxon>
        <taxon>Neoptera</taxon>
        <taxon>Paraneoptera</taxon>
        <taxon>Hemiptera</taxon>
        <taxon>Auchenorrhyncha</taxon>
        <taxon>Membracoidea</taxon>
        <taxon>Cicadellidae</taxon>
        <taxon>Cicadellinae</taxon>
        <taxon>Proconiini</taxon>
        <taxon>Cuerna</taxon>
    </lineage>
</organism>
<protein>
    <recommendedName>
        <fullName evidence="2">PUB domain-containing protein</fullName>
    </recommendedName>
</protein>
<gene>
    <name evidence="3" type="ORF">g.702</name>
</gene>
<dbReference type="SMART" id="SM00580">
    <property type="entry name" value="PUG"/>
    <property type="match status" value="1"/>
</dbReference>
<dbReference type="PANTHER" id="PTHR23153:SF38">
    <property type="entry name" value="UBX DOMAIN-CONTAINING PROTEIN 6"/>
    <property type="match status" value="1"/>
</dbReference>
<dbReference type="InterPro" id="IPR036339">
    <property type="entry name" value="PUB-like_dom_sf"/>
</dbReference>
<dbReference type="InterPro" id="IPR042774">
    <property type="entry name" value="UBXN6_PUB"/>
</dbReference>
<reference evidence="3" key="1">
    <citation type="submission" date="2015-11" db="EMBL/GenBank/DDBJ databases">
        <title>De novo transcriptome assembly of four potential Pierce s Disease insect vectors from Arizona vineyards.</title>
        <authorList>
            <person name="Tassone E.E."/>
        </authorList>
    </citation>
    <scope>NUCLEOTIDE SEQUENCE</scope>
</reference>
<evidence type="ECO:0000256" key="1">
    <source>
        <dbReference type="SAM" id="MobiDB-lite"/>
    </source>
</evidence>
<proteinExistence type="predicted"/>
<evidence type="ECO:0000313" key="3">
    <source>
        <dbReference type="EMBL" id="JAS40875.1"/>
    </source>
</evidence>
<dbReference type="CDD" id="cd10460">
    <property type="entry name" value="PUB_UBXD1"/>
    <property type="match status" value="1"/>
</dbReference>
<dbReference type="AlphaFoldDB" id="A0A1B6ES93"/>
<feature type="region of interest" description="Disordered" evidence="1">
    <location>
        <begin position="1"/>
        <end position="31"/>
    </location>
</feature>
<dbReference type="PANTHER" id="PTHR23153">
    <property type="entry name" value="UBX-RELATED"/>
    <property type="match status" value="1"/>
</dbReference>
<dbReference type="SUPFAM" id="SSF143503">
    <property type="entry name" value="PUG domain-like"/>
    <property type="match status" value="1"/>
</dbReference>
<feature type="domain" description="PUB" evidence="2">
    <location>
        <begin position="149"/>
        <end position="225"/>
    </location>
</feature>
<dbReference type="EMBL" id="GECZ01028894">
    <property type="protein sequence ID" value="JAS40875.1"/>
    <property type="molecule type" value="Transcribed_RNA"/>
</dbReference>
<evidence type="ECO:0000259" key="2">
    <source>
        <dbReference type="Pfam" id="PF09409"/>
    </source>
</evidence>
<feature type="non-terminal residue" evidence="3">
    <location>
        <position position="279"/>
    </location>
</feature>